<dbReference type="AlphaFoldDB" id="A0A2A6E7I9"/>
<dbReference type="Proteomes" id="UP000219259">
    <property type="component" value="Unassembled WGS sequence"/>
</dbReference>
<dbReference type="NCBIfam" id="NF033644">
    <property type="entry name" value="antiterm_UpxY"/>
    <property type="match status" value="1"/>
</dbReference>
<evidence type="ECO:0000313" key="6">
    <source>
        <dbReference type="Proteomes" id="UP000219259"/>
    </source>
</evidence>
<gene>
    <name evidence="5" type="ORF">CLI86_08915</name>
</gene>
<dbReference type="PANTHER" id="PTHR30265">
    <property type="entry name" value="RHO-INTERACTING TRANSCRIPTION TERMINATION FACTOR NUSG"/>
    <property type="match status" value="1"/>
</dbReference>
<name>A0A2A6E7I9_TANFO</name>
<dbReference type="OMA" id="CFANVEL"/>
<dbReference type="CDD" id="cd09895">
    <property type="entry name" value="NGN_SP_UpxY"/>
    <property type="match status" value="1"/>
</dbReference>
<dbReference type="InterPro" id="IPR036735">
    <property type="entry name" value="NGN_dom_sf"/>
</dbReference>
<dbReference type="GO" id="GO:0006354">
    <property type="term" value="P:DNA-templated transcription elongation"/>
    <property type="evidence" value="ECO:0007669"/>
    <property type="project" value="InterPro"/>
</dbReference>
<dbReference type="Gene3D" id="3.30.70.940">
    <property type="entry name" value="NusG, N-terminal domain"/>
    <property type="match status" value="1"/>
</dbReference>
<evidence type="ECO:0000256" key="2">
    <source>
        <dbReference type="ARBA" id="ARBA00023015"/>
    </source>
</evidence>
<dbReference type="SUPFAM" id="SSF82679">
    <property type="entry name" value="N-utilization substance G protein NusG, N-terminal domain"/>
    <property type="match status" value="1"/>
</dbReference>
<evidence type="ECO:0000313" key="5">
    <source>
        <dbReference type="EMBL" id="PDP43312.1"/>
    </source>
</evidence>
<dbReference type="PANTHER" id="PTHR30265:SF4">
    <property type="entry name" value="KOW MOTIF FAMILY PROTEIN, EXPRESSED"/>
    <property type="match status" value="1"/>
</dbReference>
<feature type="domain" description="NusG-like N-terminal" evidence="4">
    <location>
        <begin position="11"/>
        <end position="102"/>
    </location>
</feature>
<dbReference type="EMBL" id="NSLJ01000022">
    <property type="protein sequence ID" value="PDP43312.1"/>
    <property type="molecule type" value="Genomic_DNA"/>
</dbReference>
<dbReference type="Pfam" id="PF02357">
    <property type="entry name" value="NusG"/>
    <property type="match status" value="1"/>
</dbReference>
<evidence type="ECO:0000256" key="1">
    <source>
        <dbReference type="ARBA" id="ARBA00022814"/>
    </source>
</evidence>
<sequence>MNKMSAETYINWYVLYTSPRAEKKVDERLKGMGVESYLPLHRSPQVWSDRVKMVDKPLFSSYVFVRCSEAQLMSLLKVYGVVRIIYYSGKPAVIRQEEIDAIHSFLEQAANHVLSIGEEVEILNGAMKHVSGVIRKLGRNRLQLHIEQLAVTVTVDLTSVAPVRRIK</sequence>
<comment type="caution">
    <text evidence="5">The sequence shown here is derived from an EMBL/GenBank/DDBJ whole genome shotgun (WGS) entry which is preliminary data.</text>
</comment>
<reference evidence="5 6" key="1">
    <citation type="submission" date="2017-09" db="EMBL/GenBank/DDBJ databases">
        <title>Phase variable restriction modification systems are present in the genome sequences of periodontal pathogens Prevotella intermedia, Tannerella forsythia and Porphyromonas gingivalis.</title>
        <authorList>
            <person name="Haigh R.D."/>
            <person name="Crawford L."/>
            <person name="Ralph J."/>
            <person name="Wanford J."/>
            <person name="Vartoukian S.R."/>
            <person name="Hijazib K."/>
            <person name="Wade W."/>
            <person name="Oggioni M.R."/>
        </authorList>
    </citation>
    <scope>NUCLEOTIDE SEQUENCE [LARGE SCALE GENOMIC DNA]</scope>
    <source>
        <strain evidence="5 6">WW11663</strain>
    </source>
</reference>
<organism evidence="5 6">
    <name type="scientific">Tannerella forsythia</name>
    <name type="common">Bacteroides forsythus</name>
    <dbReference type="NCBI Taxonomy" id="28112"/>
    <lineage>
        <taxon>Bacteria</taxon>
        <taxon>Pseudomonadati</taxon>
        <taxon>Bacteroidota</taxon>
        <taxon>Bacteroidia</taxon>
        <taxon>Bacteroidales</taxon>
        <taxon>Tannerellaceae</taxon>
        <taxon>Tannerella</taxon>
    </lineage>
</organism>
<evidence type="ECO:0000259" key="4">
    <source>
        <dbReference type="Pfam" id="PF02357"/>
    </source>
</evidence>
<proteinExistence type="predicted"/>
<keyword evidence="3" id="KW-0804">Transcription</keyword>
<protein>
    <submittedName>
        <fullName evidence="5">Antitermination protein NusG</fullName>
    </submittedName>
</protein>
<accession>A0A2A6E7I9</accession>
<dbReference type="GO" id="GO:0031564">
    <property type="term" value="P:transcription antitermination"/>
    <property type="evidence" value="ECO:0007669"/>
    <property type="project" value="UniProtKB-KW"/>
</dbReference>
<dbReference type="InterPro" id="IPR006645">
    <property type="entry name" value="NGN-like_dom"/>
</dbReference>
<keyword evidence="1" id="KW-0889">Transcription antitermination</keyword>
<dbReference type="InterPro" id="IPR043425">
    <property type="entry name" value="NusG-like"/>
</dbReference>
<keyword evidence="2" id="KW-0805">Transcription regulation</keyword>
<evidence type="ECO:0000256" key="3">
    <source>
        <dbReference type="ARBA" id="ARBA00023163"/>
    </source>
</evidence>